<dbReference type="EMBL" id="QYBC01000026">
    <property type="protein sequence ID" value="RYB01892.1"/>
    <property type="molecule type" value="Genomic_DNA"/>
</dbReference>
<comment type="caution">
    <text evidence="2">The sequence shown here is derived from an EMBL/GenBank/DDBJ whole genome shotgun (WGS) entry which is preliminary data.</text>
</comment>
<proteinExistence type="predicted"/>
<evidence type="ECO:0000313" key="3">
    <source>
        <dbReference type="Proteomes" id="UP000289411"/>
    </source>
</evidence>
<sequence length="235" mass="26358">MSKHRTHKFEDNIRRNVLAEQPTAPSEVVKGEVRHRLGQEALKMRRNGVPLAIVSTVIGYSRTYLHSVILAVAERRADLATKFVPPLEAWLATDAAHEPAPEPEVAFEPRVRSISFEVKSESEPTVAELKARIKALMDEGEDNDAPRRKVKAKDENDDGEGPRPVYALTPHTHYVVRDAEFVVVDHMHWLKPGAQVSFMAGGLFGPRPVRRTVLSIQGMYRSRCLSLQVGEPDRT</sequence>
<dbReference type="RefSeq" id="WP_129221677.1">
    <property type="nucleotide sequence ID" value="NZ_QYBC01000026.1"/>
</dbReference>
<dbReference type="Proteomes" id="UP000289411">
    <property type="component" value="Unassembled WGS sequence"/>
</dbReference>
<reference evidence="2 3" key="2">
    <citation type="submission" date="2019-02" db="EMBL/GenBank/DDBJ databases">
        <title>'Lichenibacterium ramalinii' gen. nov. sp. nov., 'Lichenibacterium minor' gen. nov. sp. nov.</title>
        <authorList>
            <person name="Pankratov T."/>
        </authorList>
    </citation>
    <scope>NUCLEOTIDE SEQUENCE [LARGE SCALE GENOMIC DNA]</scope>
    <source>
        <strain evidence="2 3">RmlP001</strain>
    </source>
</reference>
<reference evidence="2 3" key="1">
    <citation type="submission" date="2018-09" db="EMBL/GenBank/DDBJ databases">
        <authorList>
            <person name="Grouzdev D.S."/>
            <person name="Krutkina M.S."/>
        </authorList>
    </citation>
    <scope>NUCLEOTIDE SEQUENCE [LARGE SCALE GENOMIC DNA]</scope>
    <source>
        <strain evidence="2 3">RmlP001</strain>
    </source>
</reference>
<organism evidence="2 3">
    <name type="scientific">Lichenibacterium ramalinae</name>
    <dbReference type="NCBI Taxonomy" id="2316527"/>
    <lineage>
        <taxon>Bacteria</taxon>
        <taxon>Pseudomonadati</taxon>
        <taxon>Pseudomonadota</taxon>
        <taxon>Alphaproteobacteria</taxon>
        <taxon>Hyphomicrobiales</taxon>
        <taxon>Lichenihabitantaceae</taxon>
        <taxon>Lichenibacterium</taxon>
    </lineage>
</organism>
<name>A0A4Q2R6A3_9HYPH</name>
<keyword evidence="3" id="KW-1185">Reference proteome</keyword>
<protein>
    <submittedName>
        <fullName evidence="2">Uncharacterized protein</fullName>
    </submittedName>
</protein>
<gene>
    <name evidence="2" type="ORF">D3272_23610</name>
</gene>
<dbReference type="AlphaFoldDB" id="A0A4Q2R6A3"/>
<feature type="region of interest" description="Disordered" evidence="1">
    <location>
        <begin position="137"/>
        <end position="165"/>
    </location>
</feature>
<accession>A0A4Q2R6A3</accession>
<evidence type="ECO:0000256" key="1">
    <source>
        <dbReference type="SAM" id="MobiDB-lite"/>
    </source>
</evidence>
<evidence type="ECO:0000313" key="2">
    <source>
        <dbReference type="EMBL" id="RYB01892.1"/>
    </source>
</evidence>